<dbReference type="GO" id="GO:0006310">
    <property type="term" value="P:DNA recombination"/>
    <property type="evidence" value="ECO:0007669"/>
    <property type="project" value="UniProtKB-KW"/>
</dbReference>
<comment type="similarity">
    <text evidence="1">In the C-terminal section; belongs to the transposase 35 family.</text>
</comment>
<organism evidence="9">
    <name type="scientific">Thermosporothrix sp. COM3</name>
    <dbReference type="NCBI Taxonomy" id="2490863"/>
    <lineage>
        <taxon>Bacteria</taxon>
        <taxon>Bacillati</taxon>
        <taxon>Chloroflexota</taxon>
        <taxon>Ktedonobacteria</taxon>
        <taxon>Ktedonobacterales</taxon>
        <taxon>Thermosporotrichaceae</taxon>
        <taxon>Thermosporothrix</taxon>
    </lineage>
</organism>
<evidence type="ECO:0000256" key="3">
    <source>
        <dbReference type="ARBA" id="ARBA00022578"/>
    </source>
</evidence>
<dbReference type="Pfam" id="PF01385">
    <property type="entry name" value="OrfB_IS605"/>
    <property type="match status" value="1"/>
</dbReference>
<evidence type="ECO:0000256" key="6">
    <source>
        <dbReference type="SAM" id="MobiDB-lite"/>
    </source>
</evidence>
<dbReference type="InterPro" id="IPR001959">
    <property type="entry name" value="Transposase"/>
</dbReference>
<dbReference type="PANTHER" id="PTHR30405:SF25">
    <property type="entry name" value="RNA-GUIDED DNA ENDONUCLEASE INSQ-RELATED"/>
    <property type="match status" value="1"/>
</dbReference>
<dbReference type="PANTHER" id="PTHR30405">
    <property type="entry name" value="TRANSPOSASE"/>
    <property type="match status" value="1"/>
</dbReference>
<dbReference type="EMBL" id="AP019376">
    <property type="protein sequence ID" value="BBH86704.1"/>
    <property type="molecule type" value="Genomic_DNA"/>
</dbReference>
<evidence type="ECO:0000259" key="8">
    <source>
        <dbReference type="Pfam" id="PF07282"/>
    </source>
</evidence>
<gene>
    <name evidence="9" type="ORF">KTC_14550</name>
</gene>
<evidence type="ECO:0008006" key="10">
    <source>
        <dbReference type="Google" id="ProtNLM"/>
    </source>
</evidence>
<evidence type="ECO:0000259" key="7">
    <source>
        <dbReference type="Pfam" id="PF01385"/>
    </source>
</evidence>
<evidence type="ECO:0000256" key="1">
    <source>
        <dbReference type="ARBA" id="ARBA00008761"/>
    </source>
</evidence>
<dbReference type="InterPro" id="IPR010095">
    <property type="entry name" value="Cas12f1-like_TNB"/>
</dbReference>
<protein>
    <recommendedName>
        <fullName evidence="10">Transposase</fullName>
    </recommendedName>
</protein>
<evidence type="ECO:0000256" key="5">
    <source>
        <dbReference type="ARBA" id="ARBA00023172"/>
    </source>
</evidence>
<feature type="domain" description="Cas12f1-like TNB" evidence="8">
    <location>
        <begin position="110"/>
        <end position="175"/>
    </location>
</feature>
<keyword evidence="5" id="KW-0233">DNA recombination</keyword>
<reference evidence="9" key="1">
    <citation type="submission" date="2018-12" db="EMBL/GenBank/DDBJ databases">
        <title>Novel natural products biosynthetic potential of the class Ktedonobacteria.</title>
        <authorList>
            <person name="Zheng Y."/>
            <person name="Saitou A."/>
            <person name="Wang C.M."/>
            <person name="Toyoda A."/>
            <person name="Minakuchi Y."/>
            <person name="Sekiguchi Y."/>
            <person name="Ueda K."/>
            <person name="Takano H."/>
            <person name="Sakai Y."/>
            <person name="Yokota A."/>
            <person name="Yabe S."/>
        </authorList>
    </citation>
    <scope>NUCLEOTIDE SEQUENCE</scope>
    <source>
        <strain evidence="9">COM3</strain>
    </source>
</reference>
<feature type="region of interest" description="Disordered" evidence="6">
    <location>
        <begin position="198"/>
        <end position="221"/>
    </location>
</feature>
<evidence type="ECO:0000256" key="2">
    <source>
        <dbReference type="ARBA" id="ARBA00011044"/>
    </source>
</evidence>
<evidence type="ECO:0000256" key="4">
    <source>
        <dbReference type="ARBA" id="ARBA00023125"/>
    </source>
</evidence>
<dbReference type="NCBIfam" id="NF040570">
    <property type="entry name" value="guided_TnpB"/>
    <property type="match status" value="1"/>
</dbReference>
<evidence type="ECO:0000313" key="9">
    <source>
        <dbReference type="EMBL" id="BBH86704.1"/>
    </source>
</evidence>
<name>A0A455SNP3_9CHLR</name>
<sequence>MGIDVGLKAYLTDSEGNTIENPRHYRKAEKKLARLQRRLSRKQKKSANRKKARKALAKQHLKVQRQREDFARKTANAYVSSCDLIAYEDLQIKNMVKNRKLAKSIHDAGWGTFIRWLNYYGALHEIPVIAVPPQYTSQNCSDCGMKVQKSLSVRTHICTGCGIVLDRDHNAALNILREALQYSLNGTVGHTGTSTAVRVQNASGQTASTRRSTRATGKRAG</sequence>
<dbReference type="GO" id="GO:0003677">
    <property type="term" value="F:DNA binding"/>
    <property type="evidence" value="ECO:0007669"/>
    <property type="project" value="UniProtKB-KW"/>
</dbReference>
<accession>A0A455SNP3</accession>
<feature type="domain" description="Probable transposase IS891/IS1136/IS1341" evidence="7">
    <location>
        <begin position="2"/>
        <end position="99"/>
    </location>
</feature>
<keyword evidence="4" id="KW-0238">DNA-binding</keyword>
<dbReference type="GO" id="GO:0032196">
    <property type="term" value="P:transposition"/>
    <property type="evidence" value="ECO:0007669"/>
    <property type="project" value="UniProtKB-KW"/>
</dbReference>
<feature type="region of interest" description="Disordered" evidence="6">
    <location>
        <begin position="37"/>
        <end position="58"/>
    </location>
</feature>
<keyword evidence="3" id="KW-0815">Transposition</keyword>
<proteinExistence type="inferred from homology"/>
<feature type="compositionally biased region" description="Basic residues" evidence="6">
    <location>
        <begin position="211"/>
        <end position="221"/>
    </location>
</feature>
<dbReference type="AlphaFoldDB" id="A0A455SNP3"/>
<dbReference type="Pfam" id="PF07282">
    <property type="entry name" value="Cas12f1-like_TNB"/>
    <property type="match status" value="1"/>
</dbReference>
<dbReference type="NCBIfam" id="TIGR01766">
    <property type="entry name" value="IS200/IS605 family accessory protein TnpB-like domain"/>
    <property type="match status" value="1"/>
</dbReference>
<dbReference type="InterPro" id="IPR051399">
    <property type="entry name" value="RNA-guided_DNA_endo/Transpos"/>
</dbReference>
<comment type="similarity">
    <text evidence="2">In the N-terminal section; belongs to the transposase 2 family.</text>
</comment>